<dbReference type="Pfam" id="PF10282">
    <property type="entry name" value="Lactonase"/>
    <property type="match status" value="1"/>
</dbReference>
<comment type="similarity">
    <text evidence="1">Belongs to the cycloisomerase 2 family.</text>
</comment>
<evidence type="ECO:0000256" key="1">
    <source>
        <dbReference type="ARBA" id="ARBA00005564"/>
    </source>
</evidence>
<dbReference type="InterPro" id="IPR019405">
    <property type="entry name" value="Lactonase_7-beta_prop"/>
</dbReference>
<organism evidence="2 3">
    <name type="scientific">Jatrophihabitans cynanchi</name>
    <dbReference type="NCBI Taxonomy" id="2944128"/>
    <lineage>
        <taxon>Bacteria</taxon>
        <taxon>Bacillati</taxon>
        <taxon>Actinomycetota</taxon>
        <taxon>Actinomycetes</taxon>
        <taxon>Jatrophihabitantales</taxon>
        <taxon>Jatrophihabitantaceae</taxon>
        <taxon>Jatrophihabitans</taxon>
    </lineage>
</organism>
<accession>A0ABY7K0W1</accession>
<dbReference type="PANTHER" id="PTHR30344:SF1">
    <property type="entry name" value="6-PHOSPHOGLUCONOLACTONASE"/>
    <property type="match status" value="1"/>
</dbReference>
<gene>
    <name evidence="2" type="ORF">M6B22_06730</name>
</gene>
<dbReference type="SUPFAM" id="SSF51004">
    <property type="entry name" value="C-terminal (heme d1) domain of cytochrome cd1-nitrite reductase"/>
    <property type="match status" value="1"/>
</dbReference>
<dbReference type="EMBL" id="CP097463">
    <property type="protein sequence ID" value="WAX58452.1"/>
    <property type="molecule type" value="Genomic_DNA"/>
</dbReference>
<evidence type="ECO:0000313" key="3">
    <source>
        <dbReference type="Proteomes" id="UP001164693"/>
    </source>
</evidence>
<proteinExistence type="inferred from homology"/>
<dbReference type="InterPro" id="IPR015943">
    <property type="entry name" value="WD40/YVTN_repeat-like_dom_sf"/>
</dbReference>
<dbReference type="PANTHER" id="PTHR30344">
    <property type="entry name" value="6-PHOSPHOGLUCONOLACTONASE-RELATED"/>
    <property type="match status" value="1"/>
</dbReference>
<name>A0ABY7K0W1_9ACTN</name>
<dbReference type="InterPro" id="IPR011048">
    <property type="entry name" value="Haem_d1_sf"/>
</dbReference>
<dbReference type="InterPro" id="IPR050282">
    <property type="entry name" value="Cycloisomerase_2"/>
</dbReference>
<dbReference type="Gene3D" id="2.130.10.10">
    <property type="entry name" value="YVTN repeat-like/Quinoprotein amine dehydrogenase"/>
    <property type="match status" value="1"/>
</dbReference>
<reference evidence="2" key="1">
    <citation type="submission" date="2022-05" db="EMBL/GenBank/DDBJ databases">
        <title>Jatrophihabitans sp. SB3-54 whole genome sequence.</title>
        <authorList>
            <person name="Suh M.K."/>
            <person name="Eom M.K."/>
            <person name="Kim J.S."/>
            <person name="Kim H.S."/>
            <person name="Do H.E."/>
            <person name="Shin Y.K."/>
            <person name="Lee J.-S."/>
        </authorList>
    </citation>
    <scope>NUCLEOTIDE SEQUENCE</scope>
    <source>
        <strain evidence="2">SB3-54</strain>
    </source>
</reference>
<evidence type="ECO:0000313" key="2">
    <source>
        <dbReference type="EMBL" id="WAX58452.1"/>
    </source>
</evidence>
<sequence length="388" mass="41645">MTTWQVYAGTFTKHFVQEVERLRADSNVWWANKGADVGAPRPSPFIDGKRYPAGGELADGLEVFEFDDQTGALAFQQAYTSDIANPQYVALHPKLPLLYASQMARPSRLSAFDITDGALDWRFAVDTGADLAIAVSVHPSGRLAYVAHYSDGTLTALHLDDDGRVTHAEPVVRGQVATGSKRFSRHHESHFTVSGNALLVTDIGLEELTVYRTAADGVFTDDPPAHIAFPERSAPRHMACHPSGRYVYVVGEADSRLYVVAADDGVPTHLLGSYLTRPESYAGDNKTSDIKLHPNGRFLYVGNRGSDCVTTCLLDDGGGVQIAGFHPALGKGPSALAVDPSGRFLLVGNTYSGNLAMLSIGVDGELDTAAAPISARAPRCLVFGERSE</sequence>
<dbReference type="Proteomes" id="UP001164693">
    <property type="component" value="Chromosome"/>
</dbReference>
<protein>
    <submittedName>
        <fullName evidence="2">Lactonase family protein</fullName>
    </submittedName>
</protein>
<dbReference type="RefSeq" id="WP_269444993.1">
    <property type="nucleotide sequence ID" value="NZ_CP097463.1"/>
</dbReference>
<keyword evidence="3" id="KW-1185">Reference proteome</keyword>